<dbReference type="SUPFAM" id="SSF101353">
    <property type="entry name" value="Putative anticodon-binding domain of alanyl-tRNA synthetase (AlaRS)"/>
    <property type="match status" value="1"/>
</dbReference>
<evidence type="ECO:0000256" key="12">
    <source>
        <dbReference type="HAMAP-Rule" id="MF_03133"/>
    </source>
</evidence>
<dbReference type="FunFam" id="3.30.930.10:FF:000011">
    <property type="entry name" value="Alanine--tRNA ligase, cytoplasmic"/>
    <property type="match status" value="1"/>
</dbReference>
<dbReference type="Gene3D" id="3.30.930.10">
    <property type="entry name" value="Bira Bifunctional Protein, Domain 2"/>
    <property type="match status" value="1"/>
</dbReference>
<keyword evidence="8 12" id="KW-0694">RNA-binding</keyword>
<evidence type="ECO:0000259" key="13">
    <source>
        <dbReference type="PROSITE" id="PS50860"/>
    </source>
</evidence>
<dbReference type="GO" id="GO:0070143">
    <property type="term" value="P:mitochondrial alanyl-tRNA aminoacylation"/>
    <property type="evidence" value="ECO:0007669"/>
    <property type="project" value="UniProtKB-UniRule"/>
</dbReference>
<keyword evidence="5 12" id="KW-0547">Nucleotide-binding</keyword>
<dbReference type="Proteomes" id="UP000740883">
    <property type="component" value="Unassembled WGS sequence"/>
</dbReference>
<dbReference type="InterPro" id="IPR018162">
    <property type="entry name" value="Ala-tRNA-ligase_IIc_anticod-bd"/>
</dbReference>
<dbReference type="HAMAP" id="MF_00036_B">
    <property type="entry name" value="Ala_tRNA_synth_B"/>
    <property type="match status" value="1"/>
</dbReference>
<evidence type="ECO:0000256" key="2">
    <source>
        <dbReference type="ARBA" id="ARBA00022555"/>
    </source>
</evidence>
<dbReference type="InterPro" id="IPR050058">
    <property type="entry name" value="Ala-tRNA_ligase"/>
</dbReference>
<organism evidence="14 15">
    <name type="scientific">Nosema granulosis</name>
    <dbReference type="NCBI Taxonomy" id="83296"/>
    <lineage>
        <taxon>Eukaryota</taxon>
        <taxon>Fungi</taxon>
        <taxon>Fungi incertae sedis</taxon>
        <taxon>Microsporidia</taxon>
        <taxon>Nosematidae</taxon>
        <taxon>Nosema</taxon>
    </lineage>
</organism>
<evidence type="ECO:0000256" key="8">
    <source>
        <dbReference type="ARBA" id="ARBA00022884"/>
    </source>
</evidence>
<evidence type="ECO:0000256" key="11">
    <source>
        <dbReference type="ARBA" id="ARBA00048300"/>
    </source>
</evidence>
<evidence type="ECO:0000313" key="14">
    <source>
        <dbReference type="EMBL" id="KAF9764930.1"/>
    </source>
</evidence>
<dbReference type="GO" id="GO:0004813">
    <property type="term" value="F:alanine-tRNA ligase activity"/>
    <property type="evidence" value="ECO:0007669"/>
    <property type="project" value="UniProtKB-UniRule"/>
</dbReference>
<comment type="subunit">
    <text evidence="12">Monomer.</text>
</comment>
<dbReference type="InterPro" id="IPR018165">
    <property type="entry name" value="Ala-tRNA-synth_IIc_core"/>
</dbReference>
<keyword evidence="10 12" id="KW-0030">Aminoacyl-tRNA synthetase</keyword>
<keyword evidence="3 12" id="KW-0436">Ligase</keyword>
<dbReference type="InterPro" id="IPR009000">
    <property type="entry name" value="Transl_B-barrel_sf"/>
</dbReference>
<reference evidence="14 15" key="1">
    <citation type="journal article" date="2020" name="Genome Biol. Evol.">
        <title>Comparative genomics of strictly vertically transmitted, feminizing microsporidia endosymbionts of amphipod crustaceans.</title>
        <authorList>
            <person name="Cormier A."/>
            <person name="Chebbi M.A."/>
            <person name="Giraud I."/>
            <person name="Wattier R."/>
            <person name="Teixeira M."/>
            <person name="Gilbert C."/>
            <person name="Rigaud T."/>
            <person name="Cordaux R."/>
        </authorList>
    </citation>
    <scope>NUCLEOTIDE SEQUENCE [LARGE SCALE GENOMIC DNA]</scope>
    <source>
        <strain evidence="14 15">Ou3-Ou53</strain>
    </source>
</reference>
<keyword evidence="12" id="KW-0963">Cytoplasm</keyword>
<dbReference type="PANTHER" id="PTHR11777:SF9">
    <property type="entry name" value="ALANINE--TRNA LIGASE, CYTOPLASMIC"/>
    <property type="match status" value="1"/>
</dbReference>
<dbReference type="InterPro" id="IPR023033">
    <property type="entry name" value="Ala_tRNA_ligase_euk/bac"/>
</dbReference>
<keyword evidence="7 12" id="KW-0067">ATP-binding</keyword>
<dbReference type="SMART" id="SM00863">
    <property type="entry name" value="tRNA_SAD"/>
    <property type="match status" value="1"/>
</dbReference>
<dbReference type="GO" id="GO:0002161">
    <property type="term" value="F:aminoacyl-tRNA deacylase activity"/>
    <property type="evidence" value="ECO:0007669"/>
    <property type="project" value="TreeGrafter"/>
</dbReference>
<keyword evidence="12" id="KW-0496">Mitochondrion</keyword>
<name>A0A9P6H0V8_9MICR</name>
<keyword evidence="4 12" id="KW-0479">Metal-binding</keyword>
<accession>A0A9P6H0V8</accession>
<dbReference type="Pfam" id="PF07973">
    <property type="entry name" value="tRNA_SAD"/>
    <property type="match status" value="1"/>
</dbReference>
<proteinExistence type="inferred from homology"/>
<dbReference type="InterPro" id="IPR018164">
    <property type="entry name" value="Ala-tRNA-synth_IIc_N"/>
</dbReference>
<dbReference type="SUPFAM" id="SSF55681">
    <property type="entry name" value="Class II aaRS and biotin synthetases"/>
    <property type="match status" value="1"/>
</dbReference>
<gene>
    <name evidence="12 14" type="primary">ALA1</name>
    <name evidence="14" type="ORF">NGRA_0156</name>
</gene>
<feature type="binding site" evidence="12">
    <location>
        <position position="649"/>
    </location>
    <ligand>
        <name>Zn(2+)</name>
        <dbReference type="ChEBI" id="CHEBI:29105"/>
    </ligand>
</feature>
<comment type="catalytic activity">
    <reaction evidence="11 12">
        <text>tRNA(Ala) + L-alanine + ATP = L-alanyl-tRNA(Ala) + AMP + diphosphate</text>
        <dbReference type="Rhea" id="RHEA:12540"/>
        <dbReference type="Rhea" id="RHEA-COMP:9657"/>
        <dbReference type="Rhea" id="RHEA-COMP:9923"/>
        <dbReference type="ChEBI" id="CHEBI:30616"/>
        <dbReference type="ChEBI" id="CHEBI:33019"/>
        <dbReference type="ChEBI" id="CHEBI:57972"/>
        <dbReference type="ChEBI" id="CHEBI:78442"/>
        <dbReference type="ChEBI" id="CHEBI:78497"/>
        <dbReference type="ChEBI" id="CHEBI:456215"/>
        <dbReference type="EC" id="6.1.1.7"/>
    </reaction>
</comment>
<dbReference type="OrthoDB" id="2423964at2759"/>
<protein>
    <recommendedName>
        <fullName evidence="12">Alanine--tRNA ligase</fullName>
        <ecNumber evidence="12">6.1.1.7</ecNumber>
    </recommendedName>
    <alternativeName>
        <fullName evidence="12">Alanyl-tRNA synthetase</fullName>
        <shortName evidence="12">AlaRS</shortName>
    </alternativeName>
</protein>
<feature type="binding site" evidence="12">
    <location>
        <position position="645"/>
    </location>
    <ligand>
        <name>Zn(2+)</name>
        <dbReference type="ChEBI" id="CHEBI:29105"/>
    </ligand>
</feature>
<dbReference type="InterPro" id="IPR002318">
    <property type="entry name" value="Ala-tRNA-lgiase_IIc"/>
</dbReference>
<comment type="caution">
    <text evidence="14">The sequence shown here is derived from an EMBL/GenBank/DDBJ whole genome shotgun (WGS) entry which is preliminary data.</text>
</comment>
<dbReference type="GO" id="GO:0005739">
    <property type="term" value="C:mitochondrion"/>
    <property type="evidence" value="ECO:0007669"/>
    <property type="project" value="UniProtKB-SubCell"/>
</dbReference>
<feature type="binding site" evidence="12">
    <location>
        <position position="545"/>
    </location>
    <ligand>
        <name>Zn(2+)</name>
        <dbReference type="ChEBI" id="CHEBI:29105"/>
    </ligand>
</feature>
<dbReference type="InterPro" id="IPR012947">
    <property type="entry name" value="tRNA_SAD"/>
</dbReference>
<dbReference type="PANTHER" id="PTHR11777">
    <property type="entry name" value="ALANYL-TRNA SYNTHETASE"/>
    <property type="match status" value="1"/>
</dbReference>
<comment type="similarity">
    <text evidence="1">Belongs to the class-II aminoacyl-tRNA synthetase family. Alax-L subfamily.</text>
</comment>
<evidence type="ECO:0000256" key="5">
    <source>
        <dbReference type="ARBA" id="ARBA00022741"/>
    </source>
</evidence>
<comment type="function">
    <text evidence="12">Catalyzes the attachment of alanine to tRNA(Ala) in a two-step reaction: alanine is first activated by ATP to form Ala-AMP and then transferred to the acceptor end of tRNA(Ala). Also edits incorrectly charged tRNA(Ala) via its editing domain.</text>
</comment>
<dbReference type="Pfam" id="PF01411">
    <property type="entry name" value="tRNA-synt_2c"/>
    <property type="match status" value="1"/>
</dbReference>
<dbReference type="Gene3D" id="3.30.980.10">
    <property type="entry name" value="Threonyl-trna Synthetase, Chain A, domain 2"/>
    <property type="match status" value="1"/>
</dbReference>
<keyword evidence="9 12" id="KW-0648">Protein biosynthesis</keyword>
<dbReference type="FunFam" id="3.30.980.10:FF:000004">
    <property type="entry name" value="Alanine--tRNA ligase, cytoplasmic"/>
    <property type="match status" value="1"/>
</dbReference>
<dbReference type="GO" id="GO:0008270">
    <property type="term" value="F:zinc ion binding"/>
    <property type="evidence" value="ECO:0007669"/>
    <property type="project" value="UniProtKB-UniRule"/>
</dbReference>
<evidence type="ECO:0000313" key="15">
    <source>
        <dbReference type="Proteomes" id="UP000740883"/>
    </source>
</evidence>
<evidence type="ECO:0000256" key="9">
    <source>
        <dbReference type="ARBA" id="ARBA00022917"/>
    </source>
</evidence>
<comment type="domain">
    <text evidence="12">Consists of three domains; the N-terminal catalytic domain, the editing domain and the C-terminal C-Ala domain. The editing domain removes incorrectly charged amino acids, while the C-Ala domain, along with tRNA(Ala), serves as a bridge to cooperatively bring together the editing and aminoacylation centers thus stimulating deacylation of misacylated tRNAs.</text>
</comment>
<dbReference type="AlphaFoldDB" id="A0A9P6H0V8"/>
<evidence type="ECO:0000256" key="1">
    <source>
        <dbReference type="ARBA" id="ARBA00008429"/>
    </source>
</evidence>
<evidence type="ECO:0000256" key="6">
    <source>
        <dbReference type="ARBA" id="ARBA00022833"/>
    </source>
</evidence>
<dbReference type="NCBIfam" id="TIGR00344">
    <property type="entry name" value="alaS"/>
    <property type="match status" value="1"/>
</dbReference>
<dbReference type="EC" id="6.1.1.7" evidence="12"/>
<dbReference type="EMBL" id="SBJO01000004">
    <property type="protein sequence ID" value="KAF9764930.1"/>
    <property type="molecule type" value="Genomic_DNA"/>
</dbReference>
<keyword evidence="2 12" id="KW-0820">tRNA-binding</keyword>
<evidence type="ECO:0000256" key="7">
    <source>
        <dbReference type="ARBA" id="ARBA00022840"/>
    </source>
</evidence>
<dbReference type="Gene3D" id="2.40.30.130">
    <property type="match status" value="1"/>
</dbReference>
<keyword evidence="15" id="KW-1185">Reference proteome</keyword>
<dbReference type="SUPFAM" id="SSF55186">
    <property type="entry name" value="ThrRS/AlaRS common domain"/>
    <property type="match status" value="1"/>
</dbReference>
<dbReference type="PROSITE" id="PS50860">
    <property type="entry name" value="AA_TRNA_LIGASE_II_ALA"/>
    <property type="match status" value="1"/>
</dbReference>
<evidence type="ECO:0000256" key="3">
    <source>
        <dbReference type="ARBA" id="ARBA00022598"/>
    </source>
</evidence>
<feature type="domain" description="Alanyl-transfer RNA synthetases family profile" evidence="13">
    <location>
        <begin position="2"/>
        <end position="688"/>
    </location>
</feature>
<dbReference type="GO" id="GO:0005524">
    <property type="term" value="F:ATP binding"/>
    <property type="evidence" value="ECO:0007669"/>
    <property type="project" value="UniProtKB-UniRule"/>
</dbReference>
<dbReference type="SUPFAM" id="SSF50447">
    <property type="entry name" value="Translation proteins"/>
    <property type="match status" value="1"/>
</dbReference>
<dbReference type="GO" id="GO:0000049">
    <property type="term" value="F:tRNA binding"/>
    <property type="evidence" value="ECO:0007669"/>
    <property type="project" value="UniProtKB-KW"/>
</dbReference>
<comment type="cofactor">
    <cofactor evidence="12">
        <name>Zn(2+)</name>
        <dbReference type="ChEBI" id="CHEBI:29105"/>
    </cofactor>
    <text evidence="12">Binds 1 zinc ion per subunit.</text>
</comment>
<evidence type="ECO:0000256" key="10">
    <source>
        <dbReference type="ARBA" id="ARBA00023146"/>
    </source>
</evidence>
<dbReference type="CDD" id="cd00673">
    <property type="entry name" value="AlaRS_core"/>
    <property type="match status" value="1"/>
</dbReference>
<comment type="subcellular location">
    <subcellularLocation>
        <location evidence="12">Mitochondrion</location>
    </subcellularLocation>
    <subcellularLocation>
        <location evidence="12">Cytoplasm</location>
    </subcellularLocation>
</comment>
<sequence>MWTTEKLRQSFLKYFEEKHHKVIPSSSVVPSNDPSLLFTNSGMVQFKAMLLGEDSDLKRACSVQRCIRAGGKHNDLDDVGKDNYHHTYFEMLGNWSFGDYFKEEAIDFAWDFLVLVLGLDPERLYVTYYDELDKDSLRFWSKYLPKERILSASYEDNFWEMGETGPCGPCTEIHYDRIGGRDASSLVNKDDPDVLEIWNIVFIEFNRTPTSLTPLKKQCIDTGIGLERLLSILMGVRSNYLIDTFSNIIRFIESNCIFKYKDTDEGVDVAFRVVADHCRTIAVCLHDRVEFSNDGQGYVLRRILRRAVRYASDVLKIPKGVLSKIVKEAFVNLGLPPVSLNVVDREEELFMKTLQKGVERFNRMTKDVKELSGRDLFILYDTYGFPTDLTEILAAENNIKINYEGYEECKKEARELSKKTNIRITEIISEFPKTEDQYKYFQKSIVSELLFYVVGKEVVEYTEEYKYDHNTFIGLVFKETCFYAEAGGQIGDTGRIDFESGSFEVRDVQNISGYIVHYGLLEGKLSKTATLAYNEDLRRDTMRNHTATHILYYLLRSYIRTEQKGSLVAPSKLRFDFEGSKVSIEVLREIEKRFNEIIKKDYQVDSETLSKEEVDFSKVISMKGETYPDRVRVITVEGINAQDLCGGTHIKNTKDIRKFKIVSEGSVSANVRRIVAITGREAERVEEEVSLLRSRLESGEVVPIDKNIPLLDRLELEDIKKRNLENISKENKDLHERNKEKYLKVVSKDLVVGKDLVEDNFVEDNLVVFKYEILPTMTVKELLKNINNLIQSNSMIYFLKDGIFYFTISTSISTLNNIFNPPFHTRIKDKIIQGSVEGGEEMKDKIISLINN</sequence>
<dbReference type="InterPro" id="IPR018163">
    <property type="entry name" value="Thr/Ala-tRNA-synth_IIc_edit"/>
</dbReference>
<dbReference type="PRINTS" id="PR00980">
    <property type="entry name" value="TRNASYNTHALA"/>
</dbReference>
<feature type="binding site" evidence="12">
    <location>
        <position position="549"/>
    </location>
    <ligand>
        <name>Zn(2+)</name>
        <dbReference type="ChEBI" id="CHEBI:29105"/>
    </ligand>
</feature>
<evidence type="ECO:0000256" key="4">
    <source>
        <dbReference type="ARBA" id="ARBA00022723"/>
    </source>
</evidence>
<keyword evidence="6 12" id="KW-0862">Zinc</keyword>
<dbReference type="InterPro" id="IPR045864">
    <property type="entry name" value="aa-tRNA-synth_II/BPL/LPL"/>
</dbReference>